<reference evidence="2 3" key="1">
    <citation type="journal article" date="2023" name="Nucleic Acids Res.">
        <title>The hologenome of Daphnia magna reveals possible DNA methylation and microbiome-mediated evolution of the host genome.</title>
        <authorList>
            <person name="Chaturvedi A."/>
            <person name="Li X."/>
            <person name="Dhandapani V."/>
            <person name="Marshall H."/>
            <person name="Kissane S."/>
            <person name="Cuenca-Cambronero M."/>
            <person name="Asole G."/>
            <person name="Calvet F."/>
            <person name="Ruiz-Romero M."/>
            <person name="Marangio P."/>
            <person name="Guigo R."/>
            <person name="Rago D."/>
            <person name="Mirbahai L."/>
            <person name="Eastwood N."/>
            <person name="Colbourne J.K."/>
            <person name="Zhou J."/>
            <person name="Mallon E."/>
            <person name="Orsini L."/>
        </authorList>
    </citation>
    <scope>NUCLEOTIDE SEQUENCE [LARGE SCALE GENOMIC DNA]</scope>
    <source>
        <strain evidence="2">LRV0_1</strain>
    </source>
</reference>
<dbReference type="EMBL" id="JAOYFB010000003">
    <property type="protein sequence ID" value="KAK4012141.1"/>
    <property type="molecule type" value="Genomic_DNA"/>
</dbReference>
<keyword evidence="3" id="KW-1185">Reference proteome</keyword>
<protein>
    <submittedName>
        <fullName evidence="2">Uncharacterized protein</fullName>
    </submittedName>
</protein>
<sequence length="114" mass="13101">MEHVGLEDNVITGQLANDVPYITKKKSFFSHTYKVTDSLDPFVALLTGQKIEEEEEGEEEEERSQLKTNILARQFIWNGVTVSQARRRNGSPTLRDNRRALNPTPRRADTQTNR</sequence>
<evidence type="ECO:0000256" key="1">
    <source>
        <dbReference type="SAM" id="MobiDB-lite"/>
    </source>
</evidence>
<organism evidence="2 3">
    <name type="scientific">Daphnia magna</name>
    <dbReference type="NCBI Taxonomy" id="35525"/>
    <lineage>
        <taxon>Eukaryota</taxon>
        <taxon>Metazoa</taxon>
        <taxon>Ecdysozoa</taxon>
        <taxon>Arthropoda</taxon>
        <taxon>Crustacea</taxon>
        <taxon>Branchiopoda</taxon>
        <taxon>Diplostraca</taxon>
        <taxon>Cladocera</taxon>
        <taxon>Anomopoda</taxon>
        <taxon>Daphniidae</taxon>
        <taxon>Daphnia</taxon>
    </lineage>
</organism>
<feature type="compositionally biased region" description="Polar residues" evidence="1">
    <location>
        <begin position="82"/>
        <end position="94"/>
    </location>
</feature>
<comment type="caution">
    <text evidence="2">The sequence shown here is derived from an EMBL/GenBank/DDBJ whole genome shotgun (WGS) entry which is preliminary data.</text>
</comment>
<name>A0ABQ9ZGT4_9CRUS</name>
<accession>A0ABQ9ZGT4</accession>
<feature type="region of interest" description="Disordered" evidence="1">
    <location>
        <begin position="82"/>
        <end position="114"/>
    </location>
</feature>
<gene>
    <name evidence="2" type="ORF">OUZ56_021240</name>
</gene>
<evidence type="ECO:0000313" key="2">
    <source>
        <dbReference type="EMBL" id="KAK4012141.1"/>
    </source>
</evidence>
<evidence type="ECO:0000313" key="3">
    <source>
        <dbReference type="Proteomes" id="UP001234178"/>
    </source>
</evidence>
<proteinExistence type="predicted"/>
<dbReference type="Proteomes" id="UP001234178">
    <property type="component" value="Unassembled WGS sequence"/>
</dbReference>